<dbReference type="Proteomes" id="UP001642464">
    <property type="component" value="Unassembled WGS sequence"/>
</dbReference>
<evidence type="ECO:0000313" key="1">
    <source>
        <dbReference type="EMBL" id="CAK9030452.1"/>
    </source>
</evidence>
<dbReference type="EMBL" id="CAXAMM010013106">
    <property type="protein sequence ID" value="CAK9030452.1"/>
    <property type="molecule type" value="Genomic_DNA"/>
</dbReference>
<keyword evidence="2" id="KW-1185">Reference proteome</keyword>
<proteinExistence type="predicted"/>
<gene>
    <name evidence="1" type="ORF">SCF082_LOCUS19215</name>
</gene>
<reference evidence="1 2" key="1">
    <citation type="submission" date="2024-02" db="EMBL/GenBank/DDBJ databases">
        <authorList>
            <person name="Chen Y."/>
            <person name="Shah S."/>
            <person name="Dougan E. K."/>
            <person name="Thang M."/>
            <person name="Chan C."/>
        </authorList>
    </citation>
    <scope>NUCLEOTIDE SEQUENCE [LARGE SCALE GENOMIC DNA]</scope>
</reference>
<accession>A0ABP0KV79</accession>
<name>A0ABP0KV79_9DINO</name>
<protein>
    <submittedName>
        <fullName evidence="1">132 kDa protein</fullName>
    </submittedName>
</protein>
<comment type="caution">
    <text evidence="1">The sequence shown here is derived from an EMBL/GenBank/DDBJ whole genome shotgun (WGS) entry which is preliminary data.</text>
</comment>
<sequence length="316" mass="33713">MVASDRSPSEKSIGGLRLNAFWKKYARRHFWPVQTGVCVPAGVDAAVHTVRAWANRDNNCQQKVLVKLDFHNAFNTIRPISPPSLGGPGGVKANPVGCALAVPPLGPFLFAAAIQSLAQDLRRGLDIGMFYLDDGVLAGDVAAVSAALLHLQQRAAALGLTLNLRKSEVIAMAGTPATVLQRYFPPELLQDHSGCTRVAKHFELLGAPVGDDAFCAQRTASRVKGASQLLDAVADIDDPQIGLRLLRTAAGHSKLLHSLRCAPPGPQQAFMVYTLNLNNGSKPPAVQALVAWASGAQLKTAPRPTWLHLEAARQRA</sequence>
<evidence type="ECO:0000313" key="2">
    <source>
        <dbReference type="Proteomes" id="UP001642464"/>
    </source>
</evidence>
<organism evidence="1 2">
    <name type="scientific">Durusdinium trenchii</name>
    <dbReference type="NCBI Taxonomy" id="1381693"/>
    <lineage>
        <taxon>Eukaryota</taxon>
        <taxon>Sar</taxon>
        <taxon>Alveolata</taxon>
        <taxon>Dinophyceae</taxon>
        <taxon>Suessiales</taxon>
        <taxon>Symbiodiniaceae</taxon>
        <taxon>Durusdinium</taxon>
    </lineage>
</organism>